<dbReference type="Gene3D" id="3.40.50.720">
    <property type="entry name" value="NAD(P)-binding Rossmann-like Domain"/>
    <property type="match status" value="1"/>
</dbReference>
<dbReference type="Proteomes" id="UP000317036">
    <property type="component" value="Unassembled WGS sequence"/>
</dbReference>
<evidence type="ECO:0000256" key="1">
    <source>
        <dbReference type="ARBA" id="ARBA00010928"/>
    </source>
</evidence>
<comment type="similarity">
    <text evidence="1">Belongs to the Gfo/Idh/MocA family.</text>
</comment>
<evidence type="ECO:0000313" key="4">
    <source>
        <dbReference type="EMBL" id="TVY00331.1"/>
    </source>
</evidence>
<keyword evidence="5" id="KW-1185">Reference proteome</keyword>
<protein>
    <submittedName>
        <fullName evidence="4">Gfo/Idh/MocA family oxidoreductase</fullName>
    </submittedName>
</protein>
<sequence>MERDEKMKIGVVGAGNMGGLHASLVKKRADVEFVGVTDIDQDRCNKFCEAHGGKAFKNVQEMIQSGGAEIVFVTVPNTKHKQVILDGLKEGAIVFGEKPFVTSLADADEIMTELGGKQNRLYLGFNRRFAPVYAKAKELLQQGFLVRSANIIMNDGDMTSPPWVTNTALTGGFLYDTTIHMFDMVRFLVGEIAEIRCVAQQCHYPLQDNFSFIFTTTTGQSIVMSSNGHASWAFPSERVQLWGDHATIVTEELDSVMHCGSHQTTLQITDVKNLERNMKWGYVQMHEDFLGAVAANRSFSITPEDAYKSVLIAELCYNSAAQGGKSIRL</sequence>
<evidence type="ECO:0000259" key="3">
    <source>
        <dbReference type="Pfam" id="PF02894"/>
    </source>
</evidence>
<dbReference type="Gene3D" id="3.30.360.10">
    <property type="entry name" value="Dihydrodipicolinate Reductase, domain 2"/>
    <property type="match status" value="1"/>
</dbReference>
<name>A0A559JKB4_9BACL</name>
<dbReference type="AlphaFoldDB" id="A0A559JKB4"/>
<accession>A0A559JKB4</accession>
<reference evidence="4 5" key="1">
    <citation type="submission" date="2019-07" db="EMBL/GenBank/DDBJ databases">
        <authorList>
            <person name="Kim J."/>
        </authorList>
    </citation>
    <scope>NUCLEOTIDE SEQUENCE [LARGE SCALE GENOMIC DNA]</scope>
    <source>
        <strain evidence="4 5">JC52</strain>
    </source>
</reference>
<dbReference type="SUPFAM" id="SSF51735">
    <property type="entry name" value="NAD(P)-binding Rossmann-fold domains"/>
    <property type="match status" value="1"/>
</dbReference>
<gene>
    <name evidence="4" type="ORF">FPZ49_33210</name>
</gene>
<dbReference type="GO" id="GO:0000166">
    <property type="term" value="F:nucleotide binding"/>
    <property type="evidence" value="ECO:0007669"/>
    <property type="project" value="InterPro"/>
</dbReference>
<evidence type="ECO:0000259" key="2">
    <source>
        <dbReference type="Pfam" id="PF01408"/>
    </source>
</evidence>
<proteinExistence type="inferred from homology"/>
<dbReference type="EMBL" id="VNJI01000075">
    <property type="protein sequence ID" value="TVY00331.1"/>
    <property type="molecule type" value="Genomic_DNA"/>
</dbReference>
<dbReference type="Pfam" id="PF01408">
    <property type="entry name" value="GFO_IDH_MocA"/>
    <property type="match status" value="1"/>
</dbReference>
<comment type="caution">
    <text evidence="4">The sequence shown here is derived from an EMBL/GenBank/DDBJ whole genome shotgun (WGS) entry which is preliminary data.</text>
</comment>
<dbReference type="PANTHER" id="PTHR43377:SF1">
    <property type="entry name" value="BILIVERDIN REDUCTASE A"/>
    <property type="match status" value="1"/>
</dbReference>
<dbReference type="InterPro" id="IPR004104">
    <property type="entry name" value="Gfo/Idh/MocA-like_OxRdtase_C"/>
</dbReference>
<dbReference type="InterPro" id="IPR000683">
    <property type="entry name" value="Gfo/Idh/MocA-like_OxRdtase_N"/>
</dbReference>
<organism evidence="4 5">
    <name type="scientific">Paenibacillus cremeus</name>
    <dbReference type="NCBI Taxonomy" id="2163881"/>
    <lineage>
        <taxon>Bacteria</taxon>
        <taxon>Bacillati</taxon>
        <taxon>Bacillota</taxon>
        <taxon>Bacilli</taxon>
        <taxon>Bacillales</taxon>
        <taxon>Paenibacillaceae</taxon>
        <taxon>Paenibacillus</taxon>
    </lineage>
</organism>
<feature type="domain" description="Gfo/Idh/MocA-like oxidoreductase C-terminal" evidence="3">
    <location>
        <begin position="162"/>
        <end position="324"/>
    </location>
</feature>
<dbReference type="PANTHER" id="PTHR43377">
    <property type="entry name" value="BILIVERDIN REDUCTASE A"/>
    <property type="match status" value="1"/>
</dbReference>
<dbReference type="InterPro" id="IPR036291">
    <property type="entry name" value="NAD(P)-bd_dom_sf"/>
</dbReference>
<dbReference type="InterPro" id="IPR051450">
    <property type="entry name" value="Gfo/Idh/MocA_Oxidoreductases"/>
</dbReference>
<dbReference type="Pfam" id="PF02894">
    <property type="entry name" value="GFO_IDH_MocA_C"/>
    <property type="match status" value="1"/>
</dbReference>
<dbReference type="SUPFAM" id="SSF55347">
    <property type="entry name" value="Glyceraldehyde-3-phosphate dehydrogenase-like, C-terminal domain"/>
    <property type="match status" value="1"/>
</dbReference>
<evidence type="ECO:0000313" key="5">
    <source>
        <dbReference type="Proteomes" id="UP000317036"/>
    </source>
</evidence>
<feature type="domain" description="Gfo/Idh/MocA-like oxidoreductase N-terminal" evidence="2">
    <location>
        <begin position="7"/>
        <end position="125"/>
    </location>
</feature>